<keyword evidence="4" id="KW-0066">ATP synthesis</keyword>
<dbReference type="Pfam" id="PF01991">
    <property type="entry name" value="vATP-synt_E"/>
    <property type="match status" value="1"/>
</dbReference>
<keyword evidence="2 4" id="KW-0813">Transport</keyword>
<comment type="caution">
    <text evidence="5">The sequence shown here is derived from an EMBL/GenBank/DDBJ whole genome shotgun (WGS) entry which is preliminary data.</text>
</comment>
<dbReference type="InterPro" id="IPR002842">
    <property type="entry name" value="ATPase_V1_Esu"/>
</dbReference>
<accession>A0A6L5Y515</accession>
<evidence type="ECO:0000313" key="6">
    <source>
        <dbReference type="Proteomes" id="UP000474676"/>
    </source>
</evidence>
<keyword evidence="6" id="KW-1185">Reference proteome</keyword>
<dbReference type="GO" id="GO:0042777">
    <property type="term" value="P:proton motive force-driven plasma membrane ATP synthesis"/>
    <property type="evidence" value="ECO:0007669"/>
    <property type="project" value="UniProtKB-UniRule"/>
</dbReference>
<reference evidence="5 6" key="1">
    <citation type="submission" date="2019-08" db="EMBL/GenBank/DDBJ databases">
        <title>In-depth cultivation of the pig gut microbiome towards novel bacterial diversity and tailored functional studies.</title>
        <authorList>
            <person name="Wylensek D."/>
            <person name="Hitch T.C.A."/>
            <person name="Clavel T."/>
        </authorList>
    </citation>
    <scope>NUCLEOTIDE SEQUENCE [LARGE SCALE GENOMIC DNA]</scope>
    <source>
        <strain evidence="5 6">WCA-MUC-591-APC-3H</strain>
    </source>
</reference>
<keyword evidence="3 4" id="KW-0406">Ion transport</keyword>
<dbReference type="Gene3D" id="3.30.2320.30">
    <property type="entry name" value="ATP synthase, E subunit, C-terminal"/>
    <property type="match status" value="1"/>
</dbReference>
<evidence type="ECO:0000256" key="4">
    <source>
        <dbReference type="HAMAP-Rule" id="MF_00311"/>
    </source>
</evidence>
<dbReference type="HAMAP" id="MF_00311">
    <property type="entry name" value="ATP_synth_E_arch"/>
    <property type="match status" value="1"/>
</dbReference>
<proteinExistence type="inferred from homology"/>
<dbReference type="Gene3D" id="1.20.5.620">
    <property type="entry name" value="F1F0 ATP synthase subunit B, membrane domain"/>
    <property type="match status" value="1"/>
</dbReference>
<evidence type="ECO:0000256" key="1">
    <source>
        <dbReference type="ARBA" id="ARBA00005901"/>
    </source>
</evidence>
<dbReference type="GeneID" id="303114105"/>
<keyword evidence="4" id="KW-0375">Hydrogen ion transport</keyword>
<dbReference type="Proteomes" id="UP000474676">
    <property type="component" value="Unassembled WGS sequence"/>
</dbReference>
<evidence type="ECO:0000256" key="3">
    <source>
        <dbReference type="ARBA" id="ARBA00023065"/>
    </source>
</evidence>
<evidence type="ECO:0000313" key="5">
    <source>
        <dbReference type="EMBL" id="MST51122.1"/>
    </source>
</evidence>
<protein>
    <recommendedName>
        <fullName evidence="4">V-type proton ATPase subunit E</fullName>
    </recommendedName>
    <alternativeName>
        <fullName evidence="4">V-ATPase subunit E</fullName>
    </alternativeName>
</protein>
<comment type="function">
    <text evidence="4">Produces ATP from ADP in the presence of a proton gradient across the membrane.</text>
</comment>
<dbReference type="EMBL" id="VUMZ01000001">
    <property type="protein sequence ID" value="MST51122.1"/>
    <property type="molecule type" value="Genomic_DNA"/>
</dbReference>
<dbReference type="InterPro" id="IPR038495">
    <property type="entry name" value="ATPase_E_C"/>
</dbReference>
<dbReference type="RefSeq" id="WP_154573589.1">
    <property type="nucleotide sequence ID" value="NZ_JAQXGS010000068.1"/>
</dbReference>
<dbReference type="GO" id="GO:0005524">
    <property type="term" value="F:ATP binding"/>
    <property type="evidence" value="ECO:0007669"/>
    <property type="project" value="UniProtKB-UniRule"/>
</dbReference>
<dbReference type="GO" id="GO:0046961">
    <property type="term" value="F:proton-transporting ATPase activity, rotational mechanism"/>
    <property type="evidence" value="ECO:0007669"/>
    <property type="project" value="InterPro"/>
</dbReference>
<dbReference type="AlphaFoldDB" id="A0A6L5Y515"/>
<sequence>MGIEKITSKIMSEAETVAGSILSEADSGSDAIIAEAREKAEAVVSEARERGAADKVRTVNRREAVAAIDGRKLILARKQEMIADCFDGAIGQIASMDKDRYVEFLAGIVKSTGSTGGELVFNEKDAAEVGPQLAEKLNRETEGGAFSVSDETEPIRGGVLLKNGQVYVSGSIESLVDEVKGELTAEVAKVLFGE</sequence>
<dbReference type="SUPFAM" id="SSF160527">
    <property type="entry name" value="V-type ATPase subunit E-like"/>
    <property type="match status" value="1"/>
</dbReference>
<organism evidence="5 6">
    <name type="scientific">Hornefia butyriciproducens</name>
    <dbReference type="NCBI Taxonomy" id="2652293"/>
    <lineage>
        <taxon>Bacteria</taxon>
        <taxon>Bacillati</taxon>
        <taxon>Bacillota</taxon>
        <taxon>Clostridia</taxon>
        <taxon>Peptostreptococcales</taxon>
        <taxon>Anaerovoracaceae</taxon>
        <taxon>Hornefia</taxon>
    </lineage>
</organism>
<dbReference type="GO" id="GO:0046933">
    <property type="term" value="F:proton-transporting ATP synthase activity, rotational mechanism"/>
    <property type="evidence" value="ECO:0007669"/>
    <property type="project" value="UniProtKB-UniRule"/>
</dbReference>
<name>A0A6L5Y515_9FIRM</name>
<comment type="similarity">
    <text evidence="1 4">Belongs to the V-ATPase E subunit family.</text>
</comment>
<evidence type="ECO:0000256" key="2">
    <source>
        <dbReference type="ARBA" id="ARBA00022448"/>
    </source>
</evidence>
<gene>
    <name evidence="4" type="primary">atpE</name>
    <name evidence="5" type="ORF">FYJ64_02100</name>
</gene>
<dbReference type="GO" id="GO:0033178">
    <property type="term" value="C:proton-transporting two-sector ATPase complex, catalytic domain"/>
    <property type="evidence" value="ECO:0007669"/>
    <property type="project" value="InterPro"/>
</dbReference>